<feature type="compositionally biased region" description="Basic residues" evidence="2">
    <location>
        <begin position="141"/>
        <end position="150"/>
    </location>
</feature>
<evidence type="ECO:0000313" key="4">
    <source>
        <dbReference type="EMBL" id="GMI31163.1"/>
    </source>
</evidence>
<evidence type="ECO:0000259" key="3">
    <source>
        <dbReference type="Pfam" id="PF18210"/>
    </source>
</evidence>
<feature type="compositionally biased region" description="Low complexity" evidence="2">
    <location>
        <begin position="296"/>
        <end position="305"/>
    </location>
</feature>
<feature type="compositionally biased region" description="Polar residues" evidence="2">
    <location>
        <begin position="1"/>
        <end position="12"/>
    </location>
</feature>
<feature type="region of interest" description="Disordered" evidence="2">
    <location>
        <begin position="411"/>
        <end position="430"/>
    </location>
</feature>
<reference evidence="4 5" key="1">
    <citation type="journal article" date="2023" name="Commun. Biol.">
        <title>Genome analysis of Parmales, the sister group of diatoms, reveals the evolutionary specialization of diatoms from phago-mixotrophs to photoautotrophs.</title>
        <authorList>
            <person name="Ban H."/>
            <person name="Sato S."/>
            <person name="Yoshikawa S."/>
            <person name="Yamada K."/>
            <person name="Nakamura Y."/>
            <person name="Ichinomiya M."/>
            <person name="Sato N."/>
            <person name="Blanc-Mathieu R."/>
            <person name="Endo H."/>
            <person name="Kuwata A."/>
            <person name="Ogata H."/>
        </authorList>
    </citation>
    <scope>NUCLEOTIDE SEQUENCE [LARGE SCALE GENOMIC DNA]</scope>
</reference>
<feature type="coiled-coil region" evidence="1">
    <location>
        <begin position="682"/>
        <end position="773"/>
    </location>
</feature>
<dbReference type="EMBL" id="BRYB01000493">
    <property type="protein sequence ID" value="GMI31163.1"/>
    <property type="molecule type" value="Genomic_DNA"/>
</dbReference>
<feature type="compositionally biased region" description="Low complexity" evidence="2">
    <location>
        <begin position="70"/>
        <end position="108"/>
    </location>
</feature>
<feature type="compositionally biased region" description="Polar residues" evidence="2">
    <location>
        <begin position="355"/>
        <end position="365"/>
    </location>
</feature>
<feature type="compositionally biased region" description="Basic and acidic residues" evidence="2">
    <location>
        <begin position="151"/>
        <end position="160"/>
    </location>
</feature>
<comment type="caution">
    <text evidence="4">The sequence shown here is derived from an EMBL/GenBank/DDBJ whole genome shotgun (WGS) entry which is preliminary data.</text>
</comment>
<protein>
    <recommendedName>
        <fullName evidence="3">Knl1 C-terminal RWD domain-containing protein</fullName>
    </recommendedName>
</protein>
<feature type="compositionally biased region" description="Polar residues" evidence="2">
    <location>
        <begin position="383"/>
        <end position="392"/>
    </location>
</feature>
<feature type="compositionally biased region" description="Polar residues" evidence="2">
    <location>
        <begin position="476"/>
        <end position="488"/>
    </location>
</feature>
<evidence type="ECO:0000256" key="1">
    <source>
        <dbReference type="SAM" id="Coils"/>
    </source>
</evidence>
<gene>
    <name evidence="4" type="ORF">TeGR_g5315</name>
</gene>
<keyword evidence="5" id="KW-1185">Reference proteome</keyword>
<feature type="domain" description="Knl1 C-terminal RWD" evidence="3">
    <location>
        <begin position="739"/>
        <end position="923"/>
    </location>
</feature>
<dbReference type="InterPro" id="IPR040850">
    <property type="entry name" value="Knl1_RWD_C"/>
</dbReference>
<dbReference type="Pfam" id="PF18210">
    <property type="entry name" value="Knl1_RWD_C"/>
    <property type="match status" value="1"/>
</dbReference>
<sequence>SPSDSVAQSTSVLADVTNASPSAGSPAGSSKGALSPGLSPGLSPATCAPSPGSAADESGDLPCLDVSSDSAQSAGTTAACTTAAGTTAADASASKAAPRASPAASPGSPSLPPLGSPGEEADALPPLGSPSPPPLAASGRRASRGRRSTGGRRDTADSSDLRTLMSTLQQEGRGSVDSFATAKTGPSPSRRMTADFGELEGLMQGLREENAAATPGVPTPKAAVHFAETTPSKGDESMSSTNSSSISERRATPHSKLPSSSPALSPALTADTTADESGLGDLPEMGGSPQGGGGKRAASLGGAAAPKSILNRSSKRGRASLPGNAARPNLTFGPSSTSKKRSRRSVAFGSPQAAEFNSGSPSTKLTPMPSPAAKQQYLVPDTSMDSSASTLPPASDLDDTMELEGDINAMMTSVSGGHGVDGEGDDENTVELEGDLSALLKSADTSNADGEQEEEDQTVELEGDMSELLGLVASGESPSKNLRSSPKATSMLIGGASPKAGAQSPLDRLLATCKEIAPAAAPSPHPSPAGPARLTISAPEILTFAERNQNKPFAALVHSIPSVLLDSANKAQVVTPIVDSSLAGTKVAMSSANVTGVITDVLSMACEEVTAKATATHDGGAKAIARIAESNPELLRDIQRAVRSRSDGDEFQEQMESLYTAVQESVTAEWRAWESAVTGSMLTGLNEEQAELEREEETFQEMDGMLKKELQQLEEAKGAEAKEKRRQSLERKEQQVAKVNEELSAMEAQAKALEEELREITEECDAAEAAEAARAANCDAKERLDKLKKSSKASEKKYKMLEGLLLWSPALVNDDNIVVNFNGSLAETSVSVGFDVANSAKGIAACMMQKHVAAVGPAAAKGTPKKKPAVRQAVYSKDARKFASAKIASLTAFVNEELNVKNRQQLPEILQVIEWQVGRIEAVALEISTLQMTFDSVLELDRDERFSLTIDFTSCSQTAKVRMAFDLGSVDDHEYPFAPMRAHAEATIGSIDVENLKILLNRAVKPGFQYLTRACDTVSGFMK</sequence>
<feature type="region of interest" description="Disordered" evidence="2">
    <location>
        <begin position="1"/>
        <end position="195"/>
    </location>
</feature>
<dbReference type="Proteomes" id="UP001165060">
    <property type="component" value="Unassembled WGS sequence"/>
</dbReference>
<organism evidence="4 5">
    <name type="scientific">Tetraparma gracilis</name>
    <dbReference type="NCBI Taxonomy" id="2962635"/>
    <lineage>
        <taxon>Eukaryota</taxon>
        <taxon>Sar</taxon>
        <taxon>Stramenopiles</taxon>
        <taxon>Ochrophyta</taxon>
        <taxon>Bolidophyceae</taxon>
        <taxon>Parmales</taxon>
        <taxon>Triparmaceae</taxon>
        <taxon>Tetraparma</taxon>
    </lineage>
</organism>
<feature type="compositionally biased region" description="Low complexity" evidence="2">
    <location>
        <begin position="255"/>
        <end position="270"/>
    </location>
</feature>
<name>A0ABQ6MS45_9STRA</name>
<evidence type="ECO:0000313" key="5">
    <source>
        <dbReference type="Proteomes" id="UP001165060"/>
    </source>
</evidence>
<proteinExistence type="predicted"/>
<feature type="region of interest" description="Disordered" evidence="2">
    <location>
        <begin position="207"/>
        <end position="402"/>
    </location>
</feature>
<accession>A0ABQ6MS45</accession>
<keyword evidence="1" id="KW-0175">Coiled coil</keyword>
<evidence type="ECO:0000256" key="2">
    <source>
        <dbReference type="SAM" id="MobiDB-lite"/>
    </source>
</evidence>
<feature type="region of interest" description="Disordered" evidence="2">
    <location>
        <begin position="475"/>
        <end position="500"/>
    </location>
</feature>
<feature type="compositionally biased region" description="Low complexity" evidence="2">
    <location>
        <begin position="237"/>
        <end position="246"/>
    </location>
</feature>
<feature type="non-terminal residue" evidence="4">
    <location>
        <position position="1"/>
    </location>
</feature>
<feature type="compositionally biased region" description="Low complexity" evidence="2">
    <location>
        <begin position="19"/>
        <end position="45"/>
    </location>
</feature>